<dbReference type="Pfam" id="PF22486">
    <property type="entry name" value="MATH_2"/>
    <property type="match status" value="1"/>
</dbReference>
<dbReference type="PROSITE" id="PS50097">
    <property type="entry name" value="BTB"/>
    <property type="match status" value="1"/>
</dbReference>
<dbReference type="InterPro" id="IPR011333">
    <property type="entry name" value="SKP1/BTB/POZ_sf"/>
</dbReference>
<dbReference type="PANTHER" id="PTHR26379">
    <property type="entry name" value="BTB/POZ AND MATH DOMAIN-CONTAINING PROTEIN 1"/>
    <property type="match status" value="1"/>
</dbReference>
<gene>
    <name evidence="6" type="ORF">OsJ_31598</name>
</gene>
<sequence>MSFAGVSFICDGVHVCSSPANGAAGSAAYGYHLLVINNYTRTKQAIPNGFRIKSGKFKLGGHTWHIKYCPNGDRSTISGFVSFHLVLDCDGGDGAVAAEPVNAKFELSFADQVAKHQGTRLRATKVCEFSRDCSAWHVGRFVRREALERSRYLVDDCFTVRCDIMVVHAGAGANGVAAATAAPSMAGAVESFGRLLDTKLGADVAFEVGGETFAAHRCVLAARSKVFDAELFGPMKEGTAASVVRIDDMDADLFRGLLSFIYTDELPEREDHGGEKETSSDDDDDDDDDDNGAQSDQKHKQFTWLQQLIVAADRYDLQRLKLLCEEEMYDHIGEKTVETMLILADHHHCRVLKDACLGFLGSHGNLQKMMAADGLDRVIKNFPSLTKEIIGRFAVVMANKS</sequence>
<reference evidence="6" key="2">
    <citation type="submission" date="2008-12" db="EMBL/GenBank/DDBJ databases">
        <title>Improved gene annotation of the rice (Oryza sativa) genomes.</title>
        <authorList>
            <person name="Wang J."/>
            <person name="Li R."/>
            <person name="Fan W."/>
            <person name="Huang Q."/>
            <person name="Zhang J."/>
            <person name="Zhou Y."/>
            <person name="Hu Y."/>
            <person name="Zi S."/>
            <person name="Li J."/>
            <person name="Ni P."/>
            <person name="Zheng H."/>
            <person name="Zhang Y."/>
            <person name="Zhao M."/>
            <person name="Hao Q."/>
            <person name="McDermott J."/>
            <person name="Samudrala R."/>
            <person name="Kristiansen K."/>
            <person name="Wong G.K.-S."/>
        </authorList>
    </citation>
    <scope>NUCLEOTIDE SEQUENCE</scope>
</reference>
<dbReference type="InterPro" id="IPR000210">
    <property type="entry name" value="BTB/POZ_dom"/>
</dbReference>
<dbReference type="InterPro" id="IPR008974">
    <property type="entry name" value="TRAF-like"/>
</dbReference>
<proteinExistence type="inferred from homology"/>
<dbReference type="InterPro" id="IPR002083">
    <property type="entry name" value="MATH/TRAF_dom"/>
</dbReference>
<evidence type="ECO:0000256" key="3">
    <source>
        <dbReference type="SAM" id="MobiDB-lite"/>
    </source>
</evidence>
<dbReference type="GO" id="GO:0016567">
    <property type="term" value="P:protein ubiquitination"/>
    <property type="evidence" value="ECO:0007669"/>
    <property type="project" value="InterPro"/>
</dbReference>
<name>A3C4Y9_ORYSJ</name>
<dbReference type="SMART" id="SM00225">
    <property type="entry name" value="BTB"/>
    <property type="match status" value="1"/>
</dbReference>
<dbReference type="InterPro" id="IPR056423">
    <property type="entry name" value="BACK_BPM_SPOP"/>
</dbReference>
<feature type="region of interest" description="Disordered" evidence="3">
    <location>
        <begin position="268"/>
        <end position="298"/>
    </location>
</feature>
<feature type="domain" description="BTB" evidence="4">
    <location>
        <begin position="202"/>
        <end position="270"/>
    </location>
</feature>
<dbReference type="PROSITE" id="PS50144">
    <property type="entry name" value="MATH"/>
    <property type="match status" value="1"/>
</dbReference>
<feature type="compositionally biased region" description="Acidic residues" evidence="3">
    <location>
        <begin position="280"/>
        <end position="291"/>
    </location>
</feature>
<dbReference type="CDD" id="cd00121">
    <property type="entry name" value="MATH"/>
    <property type="match status" value="1"/>
</dbReference>
<dbReference type="InterPro" id="IPR045005">
    <property type="entry name" value="BPM1-6"/>
</dbReference>
<feature type="domain" description="MATH" evidence="5">
    <location>
        <begin position="29"/>
        <end position="164"/>
    </location>
</feature>
<evidence type="ECO:0000256" key="2">
    <source>
        <dbReference type="ARBA" id="ARBA00010846"/>
    </source>
</evidence>
<protein>
    <submittedName>
        <fullName evidence="6">Uncharacterized protein</fullName>
    </submittedName>
</protein>
<dbReference type="PANTHER" id="PTHR26379:SF295">
    <property type="entry name" value="OS10G0429651 PROTEIN"/>
    <property type="match status" value="1"/>
</dbReference>
<dbReference type="Gene3D" id="2.60.210.10">
    <property type="entry name" value="Apoptosis, Tumor Necrosis Factor Receptor Associated Protein 2, Chain A"/>
    <property type="match status" value="1"/>
</dbReference>
<evidence type="ECO:0000313" key="6">
    <source>
        <dbReference type="EMBL" id="EAZ16152.1"/>
    </source>
</evidence>
<accession>A3C4Y9</accession>
<dbReference type="AlphaFoldDB" id="A3C4Y9"/>
<reference evidence="6" key="1">
    <citation type="journal article" date="2005" name="PLoS Biol.">
        <title>The genomes of Oryza sativa: a history of duplications.</title>
        <authorList>
            <person name="Yu J."/>
            <person name="Wang J."/>
            <person name="Lin W."/>
            <person name="Li S."/>
            <person name="Li H."/>
            <person name="Zhou J."/>
            <person name="Ni P."/>
            <person name="Dong W."/>
            <person name="Hu S."/>
            <person name="Zeng C."/>
            <person name="Zhang J."/>
            <person name="Zhang Y."/>
            <person name="Li R."/>
            <person name="Xu Z."/>
            <person name="Li S."/>
            <person name="Li X."/>
            <person name="Zheng H."/>
            <person name="Cong L."/>
            <person name="Lin L."/>
            <person name="Yin J."/>
            <person name="Geng J."/>
            <person name="Li G."/>
            <person name="Shi J."/>
            <person name="Liu J."/>
            <person name="Lv H."/>
            <person name="Li J."/>
            <person name="Wang J."/>
            <person name="Deng Y."/>
            <person name="Ran L."/>
            <person name="Shi X."/>
            <person name="Wang X."/>
            <person name="Wu Q."/>
            <person name="Li C."/>
            <person name="Ren X."/>
            <person name="Wang J."/>
            <person name="Wang X."/>
            <person name="Li D."/>
            <person name="Liu D."/>
            <person name="Zhang X."/>
            <person name="Ji Z."/>
            <person name="Zhao W."/>
            <person name="Sun Y."/>
            <person name="Zhang Z."/>
            <person name="Bao J."/>
            <person name="Han Y."/>
            <person name="Dong L."/>
            <person name="Ji J."/>
            <person name="Chen P."/>
            <person name="Wu S."/>
            <person name="Liu J."/>
            <person name="Xiao Y."/>
            <person name="Bu D."/>
            <person name="Tan J."/>
            <person name="Yang L."/>
            <person name="Ye C."/>
            <person name="Zhang J."/>
            <person name="Xu J."/>
            <person name="Zhou Y."/>
            <person name="Yu Y."/>
            <person name="Zhang B."/>
            <person name="Zhuang S."/>
            <person name="Wei H."/>
            <person name="Liu B."/>
            <person name="Lei M."/>
            <person name="Yu H."/>
            <person name="Li Y."/>
            <person name="Xu H."/>
            <person name="Wei S."/>
            <person name="He X."/>
            <person name="Fang L."/>
            <person name="Zhang Z."/>
            <person name="Zhang Y."/>
            <person name="Huang X."/>
            <person name="Su Z."/>
            <person name="Tong W."/>
            <person name="Li J."/>
            <person name="Tong Z."/>
            <person name="Li S."/>
            <person name="Ye J."/>
            <person name="Wang L."/>
            <person name="Fang L."/>
            <person name="Lei T."/>
            <person name="Chen C."/>
            <person name="Chen H."/>
            <person name="Xu Z."/>
            <person name="Li H."/>
            <person name="Huang H."/>
            <person name="Zhang F."/>
            <person name="Xu H."/>
            <person name="Li N."/>
            <person name="Zhao C."/>
            <person name="Li S."/>
            <person name="Dong L."/>
            <person name="Huang Y."/>
            <person name="Li L."/>
            <person name="Xi Y."/>
            <person name="Qi Q."/>
            <person name="Li W."/>
            <person name="Zhang B."/>
            <person name="Hu W."/>
            <person name="Zhang Y."/>
            <person name="Tian X."/>
            <person name="Jiao Y."/>
            <person name="Liang X."/>
            <person name="Jin J."/>
            <person name="Gao L."/>
            <person name="Zheng W."/>
            <person name="Hao B."/>
            <person name="Liu S."/>
            <person name="Wang W."/>
            <person name="Yuan L."/>
            <person name="Cao M."/>
            <person name="McDermott J."/>
            <person name="Samudrala R."/>
            <person name="Wang J."/>
            <person name="Wong G.K."/>
            <person name="Yang H."/>
        </authorList>
    </citation>
    <scope>NUCLEOTIDE SEQUENCE [LARGE SCALE GENOMIC DNA]</scope>
</reference>
<dbReference type="Proteomes" id="UP000007752">
    <property type="component" value="Chromosome 10"/>
</dbReference>
<feature type="compositionally biased region" description="Basic and acidic residues" evidence="3">
    <location>
        <begin position="269"/>
        <end position="279"/>
    </location>
</feature>
<dbReference type="Pfam" id="PF00651">
    <property type="entry name" value="BTB"/>
    <property type="match status" value="1"/>
</dbReference>
<comment type="pathway">
    <text evidence="1">Protein modification; protein ubiquitination.</text>
</comment>
<dbReference type="Pfam" id="PF24570">
    <property type="entry name" value="BACK_BPM_SPOP"/>
    <property type="match status" value="1"/>
</dbReference>
<dbReference type="Gene3D" id="3.30.710.10">
    <property type="entry name" value="Potassium Channel Kv1.1, Chain A"/>
    <property type="match status" value="1"/>
</dbReference>
<dbReference type="Gene3D" id="1.25.40.420">
    <property type="match status" value="1"/>
</dbReference>
<evidence type="ECO:0000259" key="5">
    <source>
        <dbReference type="PROSITE" id="PS50144"/>
    </source>
</evidence>
<dbReference type="SUPFAM" id="SSF49599">
    <property type="entry name" value="TRAF domain-like"/>
    <property type="match status" value="1"/>
</dbReference>
<dbReference type="EMBL" id="CM000147">
    <property type="protein sequence ID" value="EAZ16152.1"/>
    <property type="molecule type" value="Genomic_DNA"/>
</dbReference>
<organism evidence="6">
    <name type="scientific">Oryza sativa subsp. japonica</name>
    <name type="common">Rice</name>
    <dbReference type="NCBI Taxonomy" id="39947"/>
    <lineage>
        <taxon>Eukaryota</taxon>
        <taxon>Viridiplantae</taxon>
        <taxon>Streptophyta</taxon>
        <taxon>Embryophyta</taxon>
        <taxon>Tracheophyta</taxon>
        <taxon>Spermatophyta</taxon>
        <taxon>Magnoliopsida</taxon>
        <taxon>Liliopsida</taxon>
        <taxon>Poales</taxon>
        <taxon>Poaceae</taxon>
        <taxon>BOP clade</taxon>
        <taxon>Oryzoideae</taxon>
        <taxon>Oryzeae</taxon>
        <taxon>Oryzinae</taxon>
        <taxon>Oryza</taxon>
        <taxon>Oryza sativa</taxon>
    </lineage>
</organism>
<comment type="similarity">
    <text evidence="2">Belongs to the Tdpoz family.</text>
</comment>
<dbReference type="SUPFAM" id="SSF54695">
    <property type="entry name" value="POZ domain"/>
    <property type="match status" value="1"/>
</dbReference>
<evidence type="ECO:0000256" key="1">
    <source>
        <dbReference type="ARBA" id="ARBA00004906"/>
    </source>
</evidence>
<evidence type="ECO:0000259" key="4">
    <source>
        <dbReference type="PROSITE" id="PS50097"/>
    </source>
</evidence>